<dbReference type="Proteomes" id="UP000886595">
    <property type="component" value="Unassembled WGS sequence"/>
</dbReference>
<gene>
    <name evidence="1" type="ORF">Bca52824_023177</name>
</gene>
<proteinExistence type="predicted"/>
<keyword evidence="2" id="KW-1185">Reference proteome</keyword>
<name>A0A8X8ASP6_BRACI</name>
<comment type="caution">
    <text evidence="1">The sequence shown here is derived from an EMBL/GenBank/DDBJ whole genome shotgun (WGS) entry which is preliminary data.</text>
</comment>
<dbReference type="AlphaFoldDB" id="A0A8X8ASP6"/>
<evidence type="ECO:0000313" key="1">
    <source>
        <dbReference type="EMBL" id="KAG2311620.1"/>
    </source>
</evidence>
<organism evidence="1 2">
    <name type="scientific">Brassica carinata</name>
    <name type="common">Ethiopian mustard</name>
    <name type="synonym">Abyssinian cabbage</name>
    <dbReference type="NCBI Taxonomy" id="52824"/>
    <lineage>
        <taxon>Eukaryota</taxon>
        <taxon>Viridiplantae</taxon>
        <taxon>Streptophyta</taxon>
        <taxon>Embryophyta</taxon>
        <taxon>Tracheophyta</taxon>
        <taxon>Spermatophyta</taxon>
        <taxon>Magnoliopsida</taxon>
        <taxon>eudicotyledons</taxon>
        <taxon>Gunneridae</taxon>
        <taxon>Pentapetalae</taxon>
        <taxon>rosids</taxon>
        <taxon>malvids</taxon>
        <taxon>Brassicales</taxon>
        <taxon>Brassicaceae</taxon>
        <taxon>Brassiceae</taxon>
        <taxon>Brassica</taxon>
    </lineage>
</organism>
<protein>
    <submittedName>
        <fullName evidence="1">Uncharacterized protein</fullName>
    </submittedName>
</protein>
<accession>A0A8X8ASP6</accession>
<sequence>MISSWAPESREEIITSSKDMVSLPHNHSPVIVQDLNYAREGMADPAPATSSPSPSLGAWTIPLKMSAFDSMGTNKRGKGPSHPVLSNDSKWPCLSKQVYTTKGNNPARASALNDICA</sequence>
<dbReference type="EMBL" id="JAAMPC010000005">
    <property type="protein sequence ID" value="KAG2311620.1"/>
    <property type="molecule type" value="Genomic_DNA"/>
</dbReference>
<reference evidence="1 2" key="1">
    <citation type="submission" date="2020-02" db="EMBL/GenBank/DDBJ databases">
        <authorList>
            <person name="Ma Q."/>
            <person name="Huang Y."/>
            <person name="Song X."/>
            <person name="Pei D."/>
        </authorList>
    </citation>
    <scope>NUCLEOTIDE SEQUENCE [LARGE SCALE GENOMIC DNA]</scope>
    <source>
        <strain evidence="1">Sxm20200214</strain>
        <tissue evidence="1">Leaf</tissue>
    </source>
</reference>
<evidence type="ECO:0000313" key="2">
    <source>
        <dbReference type="Proteomes" id="UP000886595"/>
    </source>
</evidence>